<dbReference type="InterPro" id="IPR039426">
    <property type="entry name" value="TonB-dep_rcpt-like"/>
</dbReference>
<evidence type="ECO:0000256" key="13">
    <source>
        <dbReference type="SAM" id="MobiDB-lite"/>
    </source>
</evidence>
<evidence type="ECO:0000313" key="20">
    <source>
        <dbReference type="Proteomes" id="UP000247512"/>
    </source>
</evidence>
<dbReference type="GO" id="GO:0009279">
    <property type="term" value="C:cell outer membrane"/>
    <property type="evidence" value="ECO:0007669"/>
    <property type="project" value="UniProtKB-SubCell"/>
</dbReference>
<accession>A0A9N7CJ43</accession>
<dbReference type="InterPro" id="IPR036942">
    <property type="entry name" value="Beta-barrel_TonB_sf"/>
</dbReference>
<evidence type="ECO:0000313" key="17">
    <source>
        <dbReference type="EMBL" id="AQU88655.1"/>
    </source>
</evidence>
<evidence type="ECO:0000259" key="16">
    <source>
        <dbReference type="Pfam" id="PF07715"/>
    </source>
</evidence>
<evidence type="ECO:0000256" key="1">
    <source>
        <dbReference type="ARBA" id="ARBA00004571"/>
    </source>
</evidence>
<proteinExistence type="inferred from homology"/>
<evidence type="ECO:0000313" key="18">
    <source>
        <dbReference type="EMBL" id="PYD66652.1"/>
    </source>
</evidence>
<dbReference type="Proteomes" id="UP000189683">
    <property type="component" value="Chromosome"/>
</dbReference>
<feature type="region of interest" description="Disordered" evidence="13">
    <location>
        <begin position="25"/>
        <end position="59"/>
    </location>
</feature>
<keyword evidence="8" id="KW-0406">Ion transport</keyword>
<dbReference type="PANTHER" id="PTHR32552:SF89">
    <property type="entry name" value="CATECHOLATE SIDEROPHORE RECEPTOR FIU"/>
    <property type="match status" value="1"/>
</dbReference>
<comment type="similarity">
    <text evidence="12">Belongs to the TonB-dependent receptor family.</text>
</comment>
<keyword evidence="6 14" id="KW-0732">Signal</keyword>
<keyword evidence="4" id="KW-0410">Iron transport</keyword>
<evidence type="ECO:0000256" key="7">
    <source>
        <dbReference type="ARBA" id="ARBA00023004"/>
    </source>
</evidence>
<keyword evidence="9 12" id="KW-0798">TonB box</keyword>
<evidence type="ECO:0000256" key="10">
    <source>
        <dbReference type="ARBA" id="ARBA00023136"/>
    </source>
</evidence>
<name>A0A9N7CJ43_9PROT</name>
<dbReference type="InterPro" id="IPR012910">
    <property type="entry name" value="Plug_dom"/>
</dbReference>
<dbReference type="OrthoDB" id="593427at2"/>
<sequence length="822" mass="89543">MRFCSFGALVLSTTVLSGLIAAEQSDAKAATPPATARNRPARVLHPGPRTQPDTRPAGVAARGAGETIHVSTGIRTPNGVTGTTPGGGLMPVQTVPKARSEVTRDFIAKQSSNTTPQALVAMMPGVAYARTDPYGLTSRALVVRGMNQSEIGYLVDGVPLVDGVYYQPDSIGSSPDAENMSSVSLTQGSPDITSPSYNAVGSSVDVTLRDPSRHRGGMIESSYGSYHMKKEFVRFDTGEIGHTGIRAFMSYSYMFSNFWQTPGSINRHHVDAKLVKEWGQGNRVAVEMIFGQYSSSGINSNGAATPTKAAFEAEGTSALYLSPNYTPGSPNYYRMNRLMNKTIAVMAPMKFNLGHELNLHLTPYFINWDKDSGFGENINDSQAYLGTQNVGALNLPTAVTLANGTKVDTTQVVDEQHQHTLALMGHLDWRHRNNLFRIGSMYSYLDMVEPANYAAVGPNGLPANAWGRYSIKDAAGQSLSPWNLVFRQQQVSIYFDDTLSLLNDRLKLTAGFKEVMINRWATNDLPGIPDRKNGGNYAEPLPQVAISYNITKHDQIFINGTTSFRAPDRTEAYLDMYDAKSPSPIDVHPANLKPEYAIGEEIGFRHNGLVHIAASLFNYNLTNHDVNSTAYSAGGSLVTTPINMGGETVRGAQLELGLRPWHHFSPYLSGSYVHATTDNNFQIQGTYIDTRGKRAVNTPEFTGAVGLSYDDGTFFGNFGLNYIGKRYTTFMNDQDIPGYLTSDITLGYRLHNVRIDKFMVYKPQFQLNFMNIGNNLYYAQAASFTPTAKGVRAANGQWIAAGQPGYNIGGGFAMSGALTVGF</sequence>
<evidence type="ECO:0000256" key="6">
    <source>
        <dbReference type="ARBA" id="ARBA00022729"/>
    </source>
</evidence>
<evidence type="ECO:0000256" key="4">
    <source>
        <dbReference type="ARBA" id="ARBA00022496"/>
    </source>
</evidence>
<dbReference type="Proteomes" id="UP000247512">
    <property type="component" value="Unassembled WGS sequence"/>
</dbReference>
<organism evidence="17 19">
    <name type="scientific">Komagataeibacter nataicola</name>
    <dbReference type="NCBI Taxonomy" id="265960"/>
    <lineage>
        <taxon>Bacteria</taxon>
        <taxon>Pseudomonadati</taxon>
        <taxon>Pseudomonadota</taxon>
        <taxon>Alphaproteobacteria</taxon>
        <taxon>Acetobacterales</taxon>
        <taxon>Acetobacteraceae</taxon>
        <taxon>Komagataeibacter</taxon>
    </lineage>
</organism>
<keyword evidence="20" id="KW-1185">Reference proteome</keyword>
<keyword evidence="3" id="KW-1134">Transmembrane beta strand</keyword>
<gene>
    <name evidence="17" type="ORF">B0W47_15760</name>
    <name evidence="18" type="ORF">CDI09_06875</name>
</gene>
<feature type="compositionally biased region" description="Polar residues" evidence="13">
    <location>
        <begin position="179"/>
        <end position="196"/>
    </location>
</feature>
<comment type="subcellular location">
    <subcellularLocation>
        <location evidence="1">Cell outer membrane</location>
        <topology evidence="1">Multi-pass membrane protein</topology>
    </subcellularLocation>
</comment>
<evidence type="ECO:0000256" key="5">
    <source>
        <dbReference type="ARBA" id="ARBA00022692"/>
    </source>
</evidence>
<evidence type="ECO:0000313" key="19">
    <source>
        <dbReference type="Proteomes" id="UP000189683"/>
    </source>
</evidence>
<feature type="domain" description="TonB-dependent receptor-like beta-barrel" evidence="15">
    <location>
        <begin position="317"/>
        <end position="768"/>
    </location>
</feature>
<dbReference type="Pfam" id="PF07715">
    <property type="entry name" value="Plug"/>
    <property type="match status" value="1"/>
</dbReference>
<dbReference type="EMBL" id="NIRT01000009">
    <property type="protein sequence ID" value="PYD66652.1"/>
    <property type="molecule type" value="Genomic_DNA"/>
</dbReference>
<keyword evidence="17" id="KW-0675">Receptor</keyword>
<dbReference type="PANTHER" id="PTHR32552">
    <property type="entry name" value="FERRICHROME IRON RECEPTOR-RELATED"/>
    <property type="match status" value="1"/>
</dbReference>
<reference evidence="18 20" key="3">
    <citation type="submission" date="2017-06" db="EMBL/GenBank/DDBJ databases">
        <title>A draft genome sequence of Komagataeibacter nataicola LMG 1536.</title>
        <authorList>
            <person name="Skraban J."/>
            <person name="Cleenwerck I."/>
            <person name="Vandamme P."/>
            <person name="Trcek J."/>
        </authorList>
    </citation>
    <scope>NUCLEOTIDE SEQUENCE [LARGE SCALE GENOMIC DNA]</scope>
    <source>
        <strain evidence="18 20">LMG 1536</strain>
    </source>
</reference>
<evidence type="ECO:0000256" key="2">
    <source>
        <dbReference type="ARBA" id="ARBA00022448"/>
    </source>
</evidence>
<reference evidence="19" key="1">
    <citation type="submission" date="2017-02" db="EMBL/GenBank/DDBJ databases">
        <title>zhang.</title>
        <authorList>
            <person name="Zhang H."/>
        </authorList>
    </citation>
    <scope>NUCLEOTIDE SEQUENCE [LARGE SCALE GENOMIC DNA]</scope>
    <source>
        <strain evidence="19">RZS01</strain>
    </source>
</reference>
<feature type="compositionally biased region" description="Low complexity" evidence="13">
    <location>
        <begin position="27"/>
        <end position="38"/>
    </location>
</feature>
<feature type="domain" description="TonB-dependent receptor plug" evidence="16">
    <location>
        <begin position="92"/>
        <end position="192"/>
    </location>
</feature>
<evidence type="ECO:0000256" key="8">
    <source>
        <dbReference type="ARBA" id="ARBA00023065"/>
    </source>
</evidence>
<evidence type="ECO:0000256" key="11">
    <source>
        <dbReference type="ARBA" id="ARBA00023237"/>
    </source>
</evidence>
<evidence type="ECO:0000256" key="12">
    <source>
        <dbReference type="RuleBase" id="RU003357"/>
    </source>
</evidence>
<dbReference type="KEGG" id="kna:B0W47_15760"/>
<reference evidence="17" key="2">
    <citation type="submission" date="2017-02" db="EMBL/GenBank/DDBJ databases">
        <authorList>
            <person name="Zhang H."/>
        </authorList>
    </citation>
    <scope>NUCLEOTIDE SEQUENCE</scope>
    <source>
        <strain evidence="17">RZS01</strain>
    </source>
</reference>
<dbReference type="SUPFAM" id="SSF56935">
    <property type="entry name" value="Porins"/>
    <property type="match status" value="1"/>
</dbReference>
<feature type="region of interest" description="Disordered" evidence="13">
    <location>
        <begin position="172"/>
        <end position="196"/>
    </location>
</feature>
<dbReference type="RefSeq" id="WP_078527280.1">
    <property type="nucleotide sequence ID" value="NZ_CP019875.1"/>
</dbReference>
<keyword evidence="11" id="KW-0998">Cell outer membrane</keyword>
<dbReference type="Gene3D" id="2.40.170.20">
    <property type="entry name" value="TonB-dependent receptor, beta-barrel domain"/>
    <property type="match status" value="1"/>
</dbReference>
<evidence type="ECO:0000256" key="3">
    <source>
        <dbReference type="ARBA" id="ARBA00022452"/>
    </source>
</evidence>
<dbReference type="EMBL" id="CP019875">
    <property type="protein sequence ID" value="AQU88655.1"/>
    <property type="molecule type" value="Genomic_DNA"/>
</dbReference>
<keyword evidence="10 12" id="KW-0472">Membrane</keyword>
<feature type="signal peptide" evidence="14">
    <location>
        <begin position="1"/>
        <end position="21"/>
    </location>
</feature>
<keyword evidence="5" id="KW-0812">Transmembrane</keyword>
<dbReference type="InterPro" id="IPR000531">
    <property type="entry name" value="Beta-barrel_TonB"/>
</dbReference>
<dbReference type="Gene3D" id="2.170.130.10">
    <property type="entry name" value="TonB-dependent receptor, plug domain"/>
    <property type="match status" value="1"/>
</dbReference>
<evidence type="ECO:0000259" key="15">
    <source>
        <dbReference type="Pfam" id="PF00593"/>
    </source>
</evidence>
<dbReference type="GO" id="GO:0015344">
    <property type="term" value="F:siderophore uptake transmembrane transporter activity"/>
    <property type="evidence" value="ECO:0007669"/>
    <property type="project" value="TreeGrafter"/>
</dbReference>
<keyword evidence="2" id="KW-0813">Transport</keyword>
<dbReference type="InterPro" id="IPR037066">
    <property type="entry name" value="Plug_dom_sf"/>
</dbReference>
<feature type="chain" id="PRO_5040363366" evidence="14">
    <location>
        <begin position="22"/>
        <end position="822"/>
    </location>
</feature>
<keyword evidence="7" id="KW-0408">Iron</keyword>
<dbReference type="AlphaFoldDB" id="A0A9N7CJ43"/>
<dbReference type="Pfam" id="PF00593">
    <property type="entry name" value="TonB_dep_Rec_b-barrel"/>
    <property type="match status" value="1"/>
</dbReference>
<evidence type="ECO:0000256" key="14">
    <source>
        <dbReference type="SAM" id="SignalP"/>
    </source>
</evidence>
<protein>
    <submittedName>
        <fullName evidence="17">TonB-dependent receptor</fullName>
    </submittedName>
</protein>
<evidence type="ECO:0000256" key="9">
    <source>
        <dbReference type="ARBA" id="ARBA00023077"/>
    </source>
</evidence>